<dbReference type="Pfam" id="PF20544">
    <property type="entry name" value="DUF6758"/>
    <property type="match status" value="1"/>
</dbReference>
<organism evidence="1 2">
    <name type="scientific">Kineococcus halophytocola</name>
    <dbReference type="NCBI Taxonomy" id="3234027"/>
    <lineage>
        <taxon>Bacteria</taxon>
        <taxon>Bacillati</taxon>
        <taxon>Actinomycetota</taxon>
        <taxon>Actinomycetes</taxon>
        <taxon>Kineosporiales</taxon>
        <taxon>Kineosporiaceae</taxon>
        <taxon>Kineococcus</taxon>
    </lineage>
</organism>
<name>A0ABV4GZE2_9ACTN</name>
<reference evidence="1 2" key="1">
    <citation type="submission" date="2024-07" db="EMBL/GenBank/DDBJ databases">
        <authorList>
            <person name="Thanompreechachai J."/>
            <person name="Duangmal K."/>
        </authorList>
    </citation>
    <scope>NUCLEOTIDE SEQUENCE [LARGE SCALE GENOMIC DNA]</scope>
    <source>
        <strain evidence="1 2">LSe6-4</strain>
    </source>
</reference>
<comment type="caution">
    <text evidence="1">The sequence shown here is derived from an EMBL/GenBank/DDBJ whole genome shotgun (WGS) entry which is preliminary data.</text>
</comment>
<gene>
    <name evidence="1" type="ORF">AB2L27_07890</name>
</gene>
<dbReference type="RefSeq" id="WP_370440924.1">
    <property type="nucleotide sequence ID" value="NZ_JBGFTU010000007.1"/>
</dbReference>
<proteinExistence type="predicted"/>
<sequence length="228" mass="23774">MGGTTRCPRCDGAVRAPSIWHSGYTCAAHGEVVPLQPPHPADAEHLAWIARHSDVPVWLPWPLPDGWLVTGTRCVRDDKHEAQGVVVAVSGPHHGPPGCSPVADLLLVAEQPGTGLGAHLAGRGDLDPGDGLVTGRPAARLHAAGAAAPLWPVPAADDAARADDRTVLVGEAGGVWLWALLWPGAAGVDLLDDLELVDLRDPAHELDVPCGALSPRLRWADREVPAGT</sequence>
<dbReference type="EMBL" id="JBGFTU010000007">
    <property type="protein sequence ID" value="MEZ0164685.1"/>
    <property type="molecule type" value="Genomic_DNA"/>
</dbReference>
<protein>
    <submittedName>
        <fullName evidence="1">DUF6758 family protein</fullName>
    </submittedName>
</protein>
<accession>A0ABV4GZE2</accession>
<evidence type="ECO:0000313" key="2">
    <source>
        <dbReference type="Proteomes" id="UP001565927"/>
    </source>
</evidence>
<keyword evidence="2" id="KW-1185">Reference proteome</keyword>
<dbReference type="Proteomes" id="UP001565927">
    <property type="component" value="Unassembled WGS sequence"/>
</dbReference>
<evidence type="ECO:0000313" key="1">
    <source>
        <dbReference type="EMBL" id="MEZ0164685.1"/>
    </source>
</evidence>
<dbReference type="InterPro" id="IPR046646">
    <property type="entry name" value="DUF6758"/>
</dbReference>